<dbReference type="PANTHER" id="PTHR33067">
    <property type="entry name" value="RNA-DIRECTED DNA POLYMERASE-RELATED"/>
    <property type="match status" value="1"/>
</dbReference>
<dbReference type="InterPro" id="IPR027417">
    <property type="entry name" value="P-loop_NTPase"/>
</dbReference>
<dbReference type="PANTHER" id="PTHR33067:SF9">
    <property type="entry name" value="RNA-DIRECTED DNA POLYMERASE"/>
    <property type="match status" value="1"/>
</dbReference>
<evidence type="ECO:0000256" key="1">
    <source>
        <dbReference type="RuleBase" id="RU361155"/>
    </source>
</evidence>
<dbReference type="GO" id="GO:0008146">
    <property type="term" value="F:sulfotransferase activity"/>
    <property type="evidence" value="ECO:0007669"/>
    <property type="project" value="InterPro"/>
</dbReference>
<dbReference type="EC" id="2.8.2.-" evidence="1"/>
<dbReference type="InterPro" id="IPR000863">
    <property type="entry name" value="Sulfotransferase_dom"/>
</dbReference>
<name>A0AAN9KE57_CANGL</name>
<dbReference type="Gene3D" id="3.40.50.300">
    <property type="entry name" value="P-loop containing nucleotide triphosphate hydrolases"/>
    <property type="match status" value="1"/>
</dbReference>
<dbReference type="Gene3D" id="2.40.70.10">
    <property type="entry name" value="Acid Proteases"/>
    <property type="match status" value="1"/>
</dbReference>
<dbReference type="InterPro" id="IPR021109">
    <property type="entry name" value="Peptidase_aspartic_dom_sf"/>
</dbReference>
<evidence type="ECO:0000313" key="3">
    <source>
        <dbReference type="EMBL" id="KAK7314094.1"/>
    </source>
</evidence>
<evidence type="ECO:0000259" key="2">
    <source>
        <dbReference type="Pfam" id="PF00685"/>
    </source>
</evidence>
<feature type="domain" description="Sulfotransferase" evidence="2">
    <location>
        <begin position="2"/>
        <end position="127"/>
    </location>
</feature>
<evidence type="ECO:0000313" key="4">
    <source>
        <dbReference type="Proteomes" id="UP001367508"/>
    </source>
</evidence>
<accession>A0AAN9KE57</accession>
<proteinExistence type="inferred from homology"/>
<dbReference type="CDD" id="cd00303">
    <property type="entry name" value="retropepsin_like"/>
    <property type="match status" value="1"/>
</dbReference>
<sequence length="320" mass="36600">MFSKGIISFGPWWSHMLGYWKESIARPNKVLFLKYEDLKEDGDFHVRKIAEFLGCPFTEEEESNGVIKSIIKLCSFKKMKDLEVNKFGALGKNVENKYFFRNAEIGDWETYLSPSMVEKLSKIIEEKKLQINIPLAEALEEMPSYAKFMKELLSKKRRLKEDETVALTEECSAIIQRKLPQKLKDPGSFSIPCTIGNLQIGKALCDLGASINLMPLSIMKKLKIEEVKPTTMCLQLADRSIKHPYGVVEDLLVKVDRFIFPVDFVVLDMEEDAEIPLILGRPFIATGRALIDVQQGQLMLRVQDEKVTFNVFEAMKHPAE</sequence>
<gene>
    <name evidence="3" type="ORF">VNO77_39304</name>
</gene>
<organism evidence="3 4">
    <name type="scientific">Canavalia gladiata</name>
    <name type="common">Sword bean</name>
    <name type="synonym">Dolichos gladiatus</name>
    <dbReference type="NCBI Taxonomy" id="3824"/>
    <lineage>
        <taxon>Eukaryota</taxon>
        <taxon>Viridiplantae</taxon>
        <taxon>Streptophyta</taxon>
        <taxon>Embryophyta</taxon>
        <taxon>Tracheophyta</taxon>
        <taxon>Spermatophyta</taxon>
        <taxon>Magnoliopsida</taxon>
        <taxon>eudicotyledons</taxon>
        <taxon>Gunneridae</taxon>
        <taxon>Pentapetalae</taxon>
        <taxon>rosids</taxon>
        <taxon>fabids</taxon>
        <taxon>Fabales</taxon>
        <taxon>Fabaceae</taxon>
        <taxon>Papilionoideae</taxon>
        <taxon>50 kb inversion clade</taxon>
        <taxon>NPAAA clade</taxon>
        <taxon>indigoferoid/millettioid clade</taxon>
        <taxon>Phaseoleae</taxon>
        <taxon>Canavalia</taxon>
    </lineage>
</organism>
<dbReference type="AlphaFoldDB" id="A0AAN9KE57"/>
<comment type="caution">
    <text evidence="3">The sequence shown here is derived from an EMBL/GenBank/DDBJ whole genome shotgun (WGS) entry which is preliminary data.</text>
</comment>
<reference evidence="3 4" key="1">
    <citation type="submission" date="2024-01" db="EMBL/GenBank/DDBJ databases">
        <title>The genomes of 5 underutilized Papilionoideae crops provide insights into root nodulation and disease resistanc.</title>
        <authorList>
            <person name="Jiang F."/>
        </authorList>
    </citation>
    <scope>NUCLEOTIDE SEQUENCE [LARGE SCALE GENOMIC DNA]</scope>
    <source>
        <strain evidence="3">LVBAO_FW01</strain>
        <tissue evidence="3">Leaves</tissue>
    </source>
</reference>
<dbReference type="Pfam" id="PF00685">
    <property type="entry name" value="Sulfotransfer_1"/>
    <property type="match status" value="1"/>
</dbReference>
<comment type="similarity">
    <text evidence="1">Belongs to the sulfotransferase 1 family.</text>
</comment>
<dbReference type="Pfam" id="PF13650">
    <property type="entry name" value="Asp_protease_2"/>
    <property type="match status" value="1"/>
</dbReference>
<dbReference type="Proteomes" id="UP001367508">
    <property type="component" value="Unassembled WGS sequence"/>
</dbReference>
<protein>
    <recommendedName>
        <fullName evidence="1">Sulfotransferase</fullName>
        <ecNumber evidence="1">2.8.2.-</ecNumber>
    </recommendedName>
</protein>
<dbReference type="SUPFAM" id="SSF52540">
    <property type="entry name" value="P-loop containing nucleoside triphosphate hydrolases"/>
    <property type="match status" value="1"/>
</dbReference>
<dbReference type="EMBL" id="JAYMYQ010000009">
    <property type="protein sequence ID" value="KAK7314094.1"/>
    <property type="molecule type" value="Genomic_DNA"/>
</dbReference>
<keyword evidence="4" id="KW-1185">Reference proteome</keyword>
<keyword evidence="1" id="KW-0808">Transferase</keyword>